<name>A0A0D9YC22_9ORYZ</name>
<feature type="region of interest" description="Disordered" evidence="1">
    <location>
        <begin position="1"/>
        <end position="73"/>
    </location>
</feature>
<feature type="compositionally biased region" description="Basic and acidic residues" evidence="1">
    <location>
        <begin position="47"/>
        <end position="57"/>
    </location>
</feature>
<organism evidence="2">
    <name type="scientific">Oryza glumipatula</name>
    <dbReference type="NCBI Taxonomy" id="40148"/>
    <lineage>
        <taxon>Eukaryota</taxon>
        <taxon>Viridiplantae</taxon>
        <taxon>Streptophyta</taxon>
        <taxon>Embryophyta</taxon>
        <taxon>Tracheophyta</taxon>
        <taxon>Spermatophyta</taxon>
        <taxon>Magnoliopsida</taxon>
        <taxon>Liliopsida</taxon>
        <taxon>Poales</taxon>
        <taxon>Poaceae</taxon>
        <taxon>BOP clade</taxon>
        <taxon>Oryzoideae</taxon>
        <taxon>Oryzeae</taxon>
        <taxon>Oryzinae</taxon>
        <taxon>Oryza</taxon>
    </lineage>
</organism>
<reference evidence="2" key="2">
    <citation type="submission" date="2015-04" db="UniProtKB">
        <authorList>
            <consortium name="EnsemblPlants"/>
        </authorList>
    </citation>
    <scope>IDENTIFICATION</scope>
</reference>
<dbReference type="Gramene" id="OGLUM01G27470.1">
    <property type="protein sequence ID" value="OGLUM01G27470.1"/>
    <property type="gene ID" value="OGLUM01G27470"/>
</dbReference>
<evidence type="ECO:0000256" key="1">
    <source>
        <dbReference type="SAM" id="MobiDB-lite"/>
    </source>
</evidence>
<protein>
    <submittedName>
        <fullName evidence="2">Uncharacterized protein</fullName>
    </submittedName>
</protein>
<sequence>MRRMGDRRCSALPTPFTSASPPDPQSSPRSTPPRCLVRVAVAMSGEGGRREQRRGGGRESGAGRRMGVEAKVKRRRLGANEVVRSHPLAFSPPSSRRFLLPYRRPHRVVLHATELIGVPAKGVGSLVG</sequence>
<dbReference type="HOGENOM" id="CLU_160950_0_0_1"/>
<proteinExistence type="predicted"/>
<dbReference type="Proteomes" id="UP000026961">
    <property type="component" value="Chromosome 1"/>
</dbReference>
<keyword evidence="3" id="KW-1185">Reference proteome</keyword>
<reference evidence="2" key="3">
    <citation type="submission" date="2018-05" db="EMBL/GenBank/DDBJ databases">
        <title>OgluRS3 (Oryza glumaepatula Reference Sequence Version 3).</title>
        <authorList>
            <person name="Zhang J."/>
            <person name="Kudrna D."/>
            <person name="Lee S."/>
            <person name="Talag J."/>
            <person name="Welchert J."/>
            <person name="Wing R.A."/>
        </authorList>
    </citation>
    <scope>NUCLEOTIDE SEQUENCE [LARGE SCALE GENOMIC DNA]</scope>
</reference>
<evidence type="ECO:0000313" key="3">
    <source>
        <dbReference type="Proteomes" id="UP000026961"/>
    </source>
</evidence>
<evidence type="ECO:0000313" key="2">
    <source>
        <dbReference type="EnsemblPlants" id="OGLUM01G27470.1"/>
    </source>
</evidence>
<accession>A0A0D9YC22</accession>
<dbReference type="AlphaFoldDB" id="A0A0D9YC22"/>
<dbReference type="EnsemblPlants" id="OGLUM01G27470.1">
    <property type="protein sequence ID" value="OGLUM01G27470.1"/>
    <property type="gene ID" value="OGLUM01G27470"/>
</dbReference>
<reference evidence="2" key="1">
    <citation type="submission" date="2013-08" db="EMBL/GenBank/DDBJ databases">
        <title>Oryza genome evolution.</title>
        <authorList>
            <person name="Wing R.A."/>
            <person name="Panaud O."/>
            <person name="Oliveira A.C."/>
        </authorList>
    </citation>
    <scope>NUCLEOTIDE SEQUENCE</scope>
</reference>